<dbReference type="SUPFAM" id="SSF57756">
    <property type="entry name" value="Retrovirus zinc finger-like domains"/>
    <property type="match status" value="1"/>
</dbReference>
<sequence>MNGAVVIFVDSTAKVSELVEKGVVIQETFTTVSPLTNPATKVMISNAPPFIINETWSKEQSHYGQLVAPIRMVSLGCKSPKLKHVVCHRRQVMMILKDKESDLNLSFSINVEGYNYMAFASSESMRCFGCGAEGHQIRSCPGKCGAQPA</sequence>
<dbReference type="InterPro" id="IPR036875">
    <property type="entry name" value="Znf_CCHC_sf"/>
</dbReference>
<organism evidence="3">
    <name type="scientific">Tetraodon nigroviridis</name>
    <name type="common">Spotted green pufferfish</name>
    <name type="synonym">Chelonodon nigroviridis</name>
    <dbReference type="NCBI Taxonomy" id="99883"/>
    <lineage>
        <taxon>Eukaryota</taxon>
        <taxon>Metazoa</taxon>
        <taxon>Chordata</taxon>
        <taxon>Craniata</taxon>
        <taxon>Vertebrata</taxon>
        <taxon>Euteleostomi</taxon>
        <taxon>Actinopterygii</taxon>
        <taxon>Neopterygii</taxon>
        <taxon>Teleostei</taxon>
        <taxon>Neoteleostei</taxon>
        <taxon>Acanthomorphata</taxon>
        <taxon>Eupercaria</taxon>
        <taxon>Tetraodontiformes</taxon>
        <taxon>Tetradontoidea</taxon>
        <taxon>Tetraodontidae</taxon>
        <taxon>Tetraodon</taxon>
    </lineage>
</organism>
<comment type="caution">
    <text evidence="3">The sequence shown here is derived from an EMBL/GenBank/DDBJ whole genome shotgun (WGS) entry which is preliminary data.</text>
</comment>
<evidence type="ECO:0000313" key="3">
    <source>
        <dbReference type="EMBL" id="CAF94292.1"/>
    </source>
</evidence>
<reference evidence="3" key="1">
    <citation type="journal article" date="2004" name="Nature">
        <title>Genome duplication in the teleost fish Tetraodon nigroviridis reveals the early vertebrate proto-karyotype.</title>
        <authorList>
            <person name="Jaillon O."/>
            <person name="Aury J.-M."/>
            <person name="Brunet F."/>
            <person name="Petit J.-L."/>
            <person name="Stange-Thomann N."/>
            <person name="Mauceli E."/>
            <person name="Bouneau L."/>
            <person name="Fischer C."/>
            <person name="Ozouf-Costaz C."/>
            <person name="Bernot A."/>
            <person name="Nicaud S."/>
            <person name="Jaffe D."/>
            <person name="Fisher S."/>
            <person name="Lutfalla G."/>
            <person name="Dossat C."/>
            <person name="Segurens B."/>
            <person name="Dasilva C."/>
            <person name="Salanoubat M."/>
            <person name="Levy M."/>
            <person name="Boudet N."/>
            <person name="Castellano S."/>
            <person name="Anthouard V."/>
            <person name="Jubin C."/>
            <person name="Castelli V."/>
            <person name="Katinka M."/>
            <person name="Vacherie B."/>
            <person name="Biemont C."/>
            <person name="Skalli Z."/>
            <person name="Cattolico L."/>
            <person name="Poulain J."/>
            <person name="De Berardinis V."/>
            <person name="Cruaud C."/>
            <person name="Duprat S."/>
            <person name="Brottier P."/>
            <person name="Coutanceau J.-P."/>
            <person name="Gouzy J."/>
            <person name="Parra G."/>
            <person name="Lardier G."/>
            <person name="Chapple C."/>
            <person name="McKernan K.J."/>
            <person name="McEwan P."/>
            <person name="Bosak S."/>
            <person name="Kellis M."/>
            <person name="Volff J.-N."/>
            <person name="Guigo R."/>
            <person name="Zody M.C."/>
            <person name="Mesirov J."/>
            <person name="Lindblad-Toh K."/>
            <person name="Birren B."/>
            <person name="Nusbaum C."/>
            <person name="Kahn D."/>
            <person name="Robinson-Rechavi M."/>
            <person name="Laudet V."/>
            <person name="Schachter V."/>
            <person name="Quetier F."/>
            <person name="Saurin W."/>
            <person name="Scarpelli C."/>
            <person name="Wincker P."/>
            <person name="Lander E.S."/>
            <person name="Weissenbach J."/>
            <person name="Roest Crollius H."/>
        </authorList>
    </citation>
    <scope>NUCLEOTIDE SEQUENCE [LARGE SCALE GENOMIC DNA]</scope>
</reference>
<dbReference type="PROSITE" id="PS50158">
    <property type="entry name" value="ZF_CCHC"/>
    <property type="match status" value="1"/>
</dbReference>
<dbReference type="GO" id="GO:0003676">
    <property type="term" value="F:nucleic acid binding"/>
    <property type="evidence" value="ECO:0007669"/>
    <property type="project" value="InterPro"/>
</dbReference>
<evidence type="ECO:0000256" key="1">
    <source>
        <dbReference type="PROSITE-ProRule" id="PRU00047"/>
    </source>
</evidence>
<gene>
    <name evidence="3" type="ORF">GSTENG00010306001</name>
</gene>
<feature type="domain" description="CCHC-type" evidence="2">
    <location>
        <begin position="126"/>
        <end position="141"/>
    </location>
</feature>
<accession>Q4SYJ0</accession>
<protein>
    <submittedName>
        <fullName evidence="3">(spotted green pufferfish) hypothetical protein</fullName>
    </submittedName>
</protein>
<dbReference type="GO" id="GO:0008270">
    <property type="term" value="F:zinc ion binding"/>
    <property type="evidence" value="ECO:0007669"/>
    <property type="project" value="UniProtKB-KW"/>
</dbReference>
<keyword evidence="1" id="KW-0862">Zinc</keyword>
<name>Q4SYJ0_TETNG</name>
<dbReference type="AlphaFoldDB" id="Q4SYJ0"/>
<dbReference type="EMBL" id="CAAE01012037">
    <property type="protein sequence ID" value="CAF94292.1"/>
    <property type="molecule type" value="Genomic_DNA"/>
</dbReference>
<evidence type="ECO:0000259" key="2">
    <source>
        <dbReference type="PROSITE" id="PS50158"/>
    </source>
</evidence>
<reference evidence="3" key="2">
    <citation type="submission" date="2004-02" db="EMBL/GenBank/DDBJ databases">
        <authorList>
            <consortium name="Genoscope"/>
            <consortium name="Whitehead Institute Centre for Genome Research"/>
        </authorList>
    </citation>
    <scope>NUCLEOTIDE SEQUENCE</scope>
</reference>
<dbReference type="OrthoDB" id="8961543at2759"/>
<dbReference type="KEGG" id="tng:GSTEN00010306G001"/>
<dbReference type="InterPro" id="IPR001878">
    <property type="entry name" value="Znf_CCHC"/>
</dbReference>
<keyword evidence="1" id="KW-0863">Zinc-finger</keyword>
<proteinExistence type="predicted"/>
<keyword evidence="1" id="KW-0479">Metal-binding</keyword>